<protein>
    <submittedName>
        <fullName evidence="1">ADP-ribosylglycohydrolase family protein</fullName>
    </submittedName>
</protein>
<comment type="caution">
    <text evidence="1">The sequence shown here is derived from an EMBL/GenBank/DDBJ whole genome shotgun (WGS) entry which is preliminary data.</text>
</comment>
<organism evidence="1 2">
    <name type="scientific">Paenibacillus mendelii</name>
    <dbReference type="NCBI Taxonomy" id="206163"/>
    <lineage>
        <taxon>Bacteria</taxon>
        <taxon>Bacillati</taxon>
        <taxon>Bacillota</taxon>
        <taxon>Bacilli</taxon>
        <taxon>Bacillales</taxon>
        <taxon>Paenibacillaceae</taxon>
        <taxon>Paenibacillus</taxon>
    </lineage>
</organism>
<dbReference type="RefSeq" id="WP_204819177.1">
    <property type="nucleotide sequence ID" value="NZ_JANHOF010000003.1"/>
</dbReference>
<evidence type="ECO:0000313" key="2">
    <source>
        <dbReference type="Proteomes" id="UP001589818"/>
    </source>
</evidence>
<accession>A0ABV6J316</accession>
<dbReference type="Proteomes" id="UP001589818">
    <property type="component" value="Unassembled WGS sequence"/>
</dbReference>
<keyword evidence="2" id="KW-1185">Reference proteome</keyword>
<dbReference type="EMBL" id="JBHLVF010000006">
    <property type="protein sequence ID" value="MFC0390282.1"/>
    <property type="molecule type" value="Genomic_DNA"/>
</dbReference>
<dbReference type="InterPro" id="IPR036705">
    <property type="entry name" value="Ribosyl_crysJ1_sf"/>
</dbReference>
<name>A0ABV6J316_9BACL</name>
<dbReference type="Pfam" id="PF03747">
    <property type="entry name" value="ADP_ribosyl_GH"/>
    <property type="match status" value="1"/>
</dbReference>
<evidence type="ECO:0000313" key="1">
    <source>
        <dbReference type="EMBL" id="MFC0390282.1"/>
    </source>
</evidence>
<proteinExistence type="predicted"/>
<reference evidence="1 2" key="1">
    <citation type="submission" date="2024-09" db="EMBL/GenBank/DDBJ databases">
        <authorList>
            <person name="Sun Q."/>
            <person name="Mori K."/>
        </authorList>
    </citation>
    <scope>NUCLEOTIDE SEQUENCE [LARGE SCALE GENOMIC DNA]</scope>
    <source>
        <strain evidence="1 2">CCM 4839</strain>
    </source>
</reference>
<gene>
    <name evidence="1" type="ORF">ACFFJ8_02715</name>
</gene>
<dbReference type="InterPro" id="IPR005502">
    <property type="entry name" value="Ribosyl_crysJ1"/>
</dbReference>
<dbReference type="SUPFAM" id="SSF101478">
    <property type="entry name" value="ADP-ribosylglycohydrolase"/>
    <property type="match status" value="1"/>
</dbReference>
<dbReference type="Gene3D" id="1.10.4080.10">
    <property type="entry name" value="ADP-ribosylation/Crystallin J1"/>
    <property type="match status" value="1"/>
</dbReference>
<sequence>MKLTLDQYKSKLRGCWIGKNVGGTLGAPFECKRGVLDVSYYTHDLSQGVLPNDDLDLQLVWLNAVEKYGKTVNSRILGEYWLSYITPNWAEYGAGKSNMRMGIVPPLSGYVNNKFRDSNGAYIRSEIWACLAPGHPDLAVKYAFEDAVVDHSHEGVYAEVFFAAIQSAAFVESDTFTLIEIGLSYLPDDCGAARAVRLVMECYRSGLSWQEARIRLLTELPGSFGIIGMMPDQLTDEVPVGDMGWDAPSNVGITIIGWLYGEGDFGKSICIANNCGEDTDCTAATVGAIMGIIGETESIPSEWLEPIGDEIKTLCISLTDQGVRIPKTVTELTDRILKVAPIFLGSERCDFVHAERGYTIETKEGKDLYNHPSRVNCWVYRETSDLLKQSPFMVHYDFQIFSVYLDYLSEPYVSEDQPRRFRLVLDNQLFMQQWLNVKWHLPEGWTVSPGQNISVPLEQYHCNVGYTELFFELTPLALKEPRYDLIIEITSAGRPTKGLVPVVLLNVPQAGGQAISAAEDRSKAPAAHMIRSII</sequence>